<protein>
    <recommendedName>
        <fullName evidence="2">histidine kinase</fullName>
        <ecNumber evidence="2">2.7.13.3</ecNumber>
    </recommendedName>
</protein>
<comment type="caution">
    <text evidence="10">The sequence shown here is derived from an EMBL/GenBank/DDBJ whole genome shotgun (WGS) entry which is preliminary data.</text>
</comment>
<dbReference type="SMART" id="SM00065">
    <property type="entry name" value="GAF"/>
    <property type="match status" value="1"/>
</dbReference>
<dbReference type="FunFam" id="1.10.287.130:FF:000001">
    <property type="entry name" value="Two-component sensor histidine kinase"/>
    <property type="match status" value="1"/>
</dbReference>
<evidence type="ECO:0000313" key="10">
    <source>
        <dbReference type="EMBL" id="CCF85150.1"/>
    </source>
</evidence>
<evidence type="ECO:0000256" key="4">
    <source>
        <dbReference type="ARBA" id="ARBA00022679"/>
    </source>
</evidence>
<evidence type="ECO:0000256" key="6">
    <source>
        <dbReference type="ARBA" id="ARBA00023012"/>
    </source>
</evidence>
<evidence type="ECO:0000256" key="8">
    <source>
        <dbReference type="SAM" id="Coils"/>
    </source>
</evidence>
<dbReference type="InterPro" id="IPR050736">
    <property type="entry name" value="Sensor_HK_Regulatory"/>
</dbReference>
<gene>
    <name evidence="10" type="ORF">NITHO_4570002</name>
</gene>
<dbReference type="AlphaFoldDB" id="I4EKD8"/>
<name>I4EKD8_9BACT</name>
<dbReference type="InterPro" id="IPR003661">
    <property type="entry name" value="HisK_dim/P_dom"/>
</dbReference>
<dbReference type="RefSeq" id="WP_008479850.1">
    <property type="nucleotide sequence ID" value="NZ_CAGS01000398.1"/>
</dbReference>
<dbReference type="PANTHER" id="PTHR43711:SF31">
    <property type="entry name" value="HISTIDINE KINASE"/>
    <property type="match status" value="1"/>
</dbReference>
<dbReference type="SMART" id="SM00387">
    <property type="entry name" value="HATPase_c"/>
    <property type="match status" value="1"/>
</dbReference>
<dbReference type="Proteomes" id="UP000004221">
    <property type="component" value="Unassembled WGS sequence"/>
</dbReference>
<dbReference type="InterPro" id="IPR003018">
    <property type="entry name" value="GAF"/>
</dbReference>
<organism evidence="10 11">
    <name type="scientific">Nitrolancea hollandica Lb</name>
    <dbReference type="NCBI Taxonomy" id="1129897"/>
    <lineage>
        <taxon>Bacteria</taxon>
        <taxon>Pseudomonadati</taxon>
        <taxon>Thermomicrobiota</taxon>
        <taxon>Thermomicrobia</taxon>
        <taxon>Sphaerobacterales</taxon>
        <taxon>Sphaerobacterineae</taxon>
        <taxon>Sphaerobacteraceae</taxon>
        <taxon>Nitrolancea</taxon>
    </lineage>
</organism>
<sequence length="461" mass="50831">MRKIDTTHGHLMQELALLRAQVASLEQVEARRARAERRLAAQYAVSCVLAESATLDEAAPGILQAIGDGLEWELGVLWYVDHDADILRCSQTWHAPTVPIGQFESVSRQMTFRPGVGLPGRVLASGEPAWIADVLRDTNFPRLKTAAEVGFHAAFAFPIKSGGEVLGVAEFLNHRIQPPDGELLQMVGTLGNQIGQFIERKRMEAERARLLEVEQGARVREEFLALASHELKTPLTTIKVYSQLLARHLRQPSPDYQRLDRFAHQIQEQIGRLETLVTDLLDASRIQRGRLELHLEDVDLAQLTGQVMSRFELAPERTEDHTVVLDTPEPVEGVWDRARLDQVLTNLISNALKYSPHGGEVRVTVRQDDDHAELIVSDQGIGIAASDRPRLFQPFIRGKSAHLSANGTGLGLYIAAQIVEQHGGTIDLESEPAEGSTFTVRLPLVPPVHPENDGAGVSATG</sequence>
<dbReference type="Gene3D" id="1.10.287.130">
    <property type="match status" value="1"/>
</dbReference>
<evidence type="ECO:0000313" key="11">
    <source>
        <dbReference type="Proteomes" id="UP000004221"/>
    </source>
</evidence>
<dbReference type="GO" id="GO:0000155">
    <property type="term" value="F:phosphorelay sensor kinase activity"/>
    <property type="evidence" value="ECO:0007669"/>
    <property type="project" value="InterPro"/>
</dbReference>
<dbReference type="CDD" id="cd00082">
    <property type="entry name" value="HisKA"/>
    <property type="match status" value="1"/>
</dbReference>
<dbReference type="Gene3D" id="3.30.565.10">
    <property type="entry name" value="Histidine kinase-like ATPase, C-terminal domain"/>
    <property type="match status" value="1"/>
</dbReference>
<dbReference type="EC" id="2.7.13.3" evidence="2"/>
<dbReference type="PRINTS" id="PR00344">
    <property type="entry name" value="BCTRLSENSOR"/>
</dbReference>
<dbReference type="InterPro" id="IPR003594">
    <property type="entry name" value="HATPase_dom"/>
</dbReference>
<keyword evidence="6" id="KW-0902">Two-component regulatory system</keyword>
<dbReference type="SMART" id="SM00388">
    <property type="entry name" value="HisKA"/>
    <property type="match status" value="1"/>
</dbReference>
<keyword evidence="5 10" id="KW-0418">Kinase</keyword>
<dbReference type="CDD" id="cd00075">
    <property type="entry name" value="HATPase"/>
    <property type="match status" value="1"/>
</dbReference>
<keyword evidence="8" id="KW-0175">Coiled coil</keyword>
<dbReference type="PANTHER" id="PTHR43711">
    <property type="entry name" value="TWO-COMPONENT HISTIDINE KINASE"/>
    <property type="match status" value="1"/>
</dbReference>
<dbReference type="SUPFAM" id="SSF55781">
    <property type="entry name" value="GAF domain-like"/>
    <property type="match status" value="1"/>
</dbReference>
<evidence type="ECO:0000256" key="3">
    <source>
        <dbReference type="ARBA" id="ARBA00022553"/>
    </source>
</evidence>
<keyword evidence="3" id="KW-0597">Phosphoprotein</keyword>
<dbReference type="Pfam" id="PF02518">
    <property type="entry name" value="HATPase_c"/>
    <property type="match status" value="1"/>
</dbReference>
<dbReference type="InterPro" id="IPR036097">
    <property type="entry name" value="HisK_dim/P_sf"/>
</dbReference>
<dbReference type="SUPFAM" id="SSF47384">
    <property type="entry name" value="Homodimeric domain of signal transducing histidine kinase"/>
    <property type="match status" value="1"/>
</dbReference>
<dbReference type="FunFam" id="3.30.565.10:FF:000006">
    <property type="entry name" value="Sensor histidine kinase WalK"/>
    <property type="match status" value="1"/>
</dbReference>
<feature type="coiled-coil region" evidence="8">
    <location>
        <begin position="18"/>
        <end position="45"/>
    </location>
</feature>
<dbReference type="Pfam" id="PF13185">
    <property type="entry name" value="GAF_2"/>
    <property type="match status" value="1"/>
</dbReference>
<keyword evidence="7" id="KW-0472">Membrane</keyword>
<dbReference type="InterPro" id="IPR004358">
    <property type="entry name" value="Sig_transdc_His_kin-like_C"/>
</dbReference>
<dbReference type="OrthoDB" id="315417at2"/>
<dbReference type="EMBL" id="CAGS01000398">
    <property type="protein sequence ID" value="CCF85150.1"/>
    <property type="molecule type" value="Genomic_DNA"/>
</dbReference>
<evidence type="ECO:0000259" key="9">
    <source>
        <dbReference type="PROSITE" id="PS50109"/>
    </source>
</evidence>
<evidence type="ECO:0000256" key="2">
    <source>
        <dbReference type="ARBA" id="ARBA00012438"/>
    </source>
</evidence>
<dbReference type="Gene3D" id="3.30.450.40">
    <property type="match status" value="1"/>
</dbReference>
<proteinExistence type="predicted"/>
<dbReference type="Pfam" id="PF00512">
    <property type="entry name" value="HisKA"/>
    <property type="match status" value="1"/>
</dbReference>
<evidence type="ECO:0000256" key="5">
    <source>
        <dbReference type="ARBA" id="ARBA00022777"/>
    </source>
</evidence>
<accession>I4EKD8</accession>
<keyword evidence="11" id="KW-1185">Reference proteome</keyword>
<comment type="catalytic activity">
    <reaction evidence="1">
        <text>ATP + protein L-histidine = ADP + protein N-phospho-L-histidine.</text>
        <dbReference type="EC" id="2.7.13.3"/>
    </reaction>
</comment>
<evidence type="ECO:0000256" key="7">
    <source>
        <dbReference type="ARBA" id="ARBA00023136"/>
    </source>
</evidence>
<evidence type="ECO:0000256" key="1">
    <source>
        <dbReference type="ARBA" id="ARBA00000085"/>
    </source>
</evidence>
<feature type="domain" description="Histidine kinase" evidence="9">
    <location>
        <begin position="226"/>
        <end position="446"/>
    </location>
</feature>
<keyword evidence="4 10" id="KW-0808">Transferase</keyword>
<dbReference type="PROSITE" id="PS50109">
    <property type="entry name" value="HIS_KIN"/>
    <property type="match status" value="1"/>
</dbReference>
<dbReference type="InterPro" id="IPR005467">
    <property type="entry name" value="His_kinase_dom"/>
</dbReference>
<reference evidence="10 11" key="1">
    <citation type="journal article" date="2012" name="ISME J.">
        <title>Nitrification expanded: discovery, physiology and genomics of a nitrite-oxidizing bacterium from the phylum Chloroflexi.</title>
        <authorList>
            <person name="Sorokin D.Y."/>
            <person name="Lucker S."/>
            <person name="Vejmelkova D."/>
            <person name="Kostrikina N.A."/>
            <person name="Kleerebezem R."/>
            <person name="Rijpstra W.I."/>
            <person name="Damste J.S."/>
            <person name="Le Paslier D."/>
            <person name="Muyzer G."/>
            <person name="Wagner M."/>
            <person name="van Loosdrecht M.C."/>
            <person name="Daims H."/>
        </authorList>
    </citation>
    <scope>NUCLEOTIDE SEQUENCE [LARGE SCALE GENOMIC DNA]</scope>
    <source>
        <strain evidence="11">none</strain>
    </source>
</reference>
<dbReference type="InterPro" id="IPR036890">
    <property type="entry name" value="HATPase_C_sf"/>
</dbReference>
<dbReference type="InterPro" id="IPR029016">
    <property type="entry name" value="GAF-like_dom_sf"/>
</dbReference>
<dbReference type="SUPFAM" id="SSF55874">
    <property type="entry name" value="ATPase domain of HSP90 chaperone/DNA topoisomerase II/histidine kinase"/>
    <property type="match status" value="1"/>
</dbReference>